<dbReference type="AlphaFoldDB" id="A0A4Z1GKI9"/>
<dbReference type="Proteomes" id="UP000297814">
    <property type="component" value="Unassembled WGS sequence"/>
</dbReference>
<feature type="chain" id="PRO_5021279792" evidence="1">
    <location>
        <begin position="20"/>
        <end position="96"/>
    </location>
</feature>
<reference evidence="2 3" key="1">
    <citation type="submission" date="2017-12" db="EMBL/GenBank/DDBJ databases">
        <title>Comparative genomics of Botrytis spp.</title>
        <authorList>
            <person name="Valero-Jimenez C.A."/>
            <person name="Tapia P."/>
            <person name="Veloso J."/>
            <person name="Silva-Moreno E."/>
            <person name="Staats M."/>
            <person name="Valdes J.H."/>
            <person name="Van Kan J.A.L."/>
        </authorList>
    </citation>
    <scope>NUCLEOTIDE SEQUENCE [LARGE SCALE GENOMIC DNA]</scope>
    <source>
        <strain evidence="2 3">Bh0001</strain>
    </source>
</reference>
<proteinExistence type="predicted"/>
<comment type="caution">
    <text evidence="2">The sequence shown here is derived from an EMBL/GenBank/DDBJ whole genome shotgun (WGS) entry which is preliminary data.</text>
</comment>
<evidence type="ECO:0000313" key="2">
    <source>
        <dbReference type="EMBL" id="TGO37215.1"/>
    </source>
</evidence>
<organism evidence="2 3">
    <name type="scientific">Botrytis hyacinthi</name>
    <dbReference type="NCBI Taxonomy" id="278943"/>
    <lineage>
        <taxon>Eukaryota</taxon>
        <taxon>Fungi</taxon>
        <taxon>Dikarya</taxon>
        <taxon>Ascomycota</taxon>
        <taxon>Pezizomycotina</taxon>
        <taxon>Leotiomycetes</taxon>
        <taxon>Helotiales</taxon>
        <taxon>Sclerotiniaceae</taxon>
        <taxon>Botrytis</taxon>
    </lineage>
</organism>
<evidence type="ECO:0000313" key="3">
    <source>
        <dbReference type="Proteomes" id="UP000297814"/>
    </source>
</evidence>
<sequence>MFSDAYSLFWLLAAPMPLAFEIVTEQMINSNHKKLRPELGIESEMSFLPSFNQFSMDPIDANEGFAVPLPAPPVKFKSLSGWRGTKPFTDSGSVLE</sequence>
<keyword evidence="3" id="KW-1185">Reference proteome</keyword>
<protein>
    <submittedName>
        <fullName evidence="2">Uncharacterized protein</fullName>
    </submittedName>
</protein>
<keyword evidence="1" id="KW-0732">Signal</keyword>
<feature type="signal peptide" evidence="1">
    <location>
        <begin position="1"/>
        <end position="19"/>
    </location>
</feature>
<accession>A0A4Z1GKI9</accession>
<name>A0A4Z1GKI9_9HELO</name>
<evidence type="ECO:0000256" key="1">
    <source>
        <dbReference type="SAM" id="SignalP"/>
    </source>
</evidence>
<dbReference type="EMBL" id="PQXK01000103">
    <property type="protein sequence ID" value="TGO37215.1"/>
    <property type="molecule type" value="Genomic_DNA"/>
</dbReference>
<gene>
    <name evidence="2" type="ORF">BHYA_0103g00170</name>
</gene>